<dbReference type="STRING" id="870435.A0A0C3PF87"/>
<keyword evidence="3" id="KW-1185">Reference proteome</keyword>
<organism evidence="2 3">
    <name type="scientific">Pisolithus tinctorius Marx 270</name>
    <dbReference type="NCBI Taxonomy" id="870435"/>
    <lineage>
        <taxon>Eukaryota</taxon>
        <taxon>Fungi</taxon>
        <taxon>Dikarya</taxon>
        <taxon>Basidiomycota</taxon>
        <taxon>Agaricomycotina</taxon>
        <taxon>Agaricomycetes</taxon>
        <taxon>Agaricomycetidae</taxon>
        <taxon>Boletales</taxon>
        <taxon>Sclerodermatineae</taxon>
        <taxon>Pisolithaceae</taxon>
        <taxon>Pisolithus</taxon>
    </lineage>
</organism>
<evidence type="ECO:0000313" key="3">
    <source>
        <dbReference type="Proteomes" id="UP000054217"/>
    </source>
</evidence>
<evidence type="ECO:0000259" key="1">
    <source>
        <dbReference type="PROSITE" id="PS51704"/>
    </source>
</evidence>
<feature type="domain" description="GP-PDE" evidence="1">
    <location>
        <begin position="1"/>
        <end position="199"/>
    </location>
</feature>
<accession>A0A0C3PF87</accession>
<dbReference type="PANTHER" id="PTHR43805">
    <property type="entry name" value="GLYCEROPHOSPHORYL DIESTER PHOSPHODIESTERASE"/>
    <property type="match status" value="1"/>
</dbReference>
<dbReference type="AlphaFoldDB" id="A0A0C3PF87"/>
<dbReference type="InParanoid" id="A0A0C3PF87"/>
<dbReference type="FunCoup" id="A0A0C3PF87">
    <property type="interactions" value="91"/>
</dbReference>
<dbReference type="SUPFAM" id="SSF51695">
    <property type="entry name" value="PLC-like phosphodiesterases"/>
    <property type="match status" value="1"/>
</dbReference>
<protein>
    <recommendedName>
        <fullName evidence="1">GP-PDE domain-containing protein</fullName>
    </recommendedName>
</protein>
<dbReference type="InterPro" id="IPR030395">
    <property type="entry name" value="GP_PDE_dom"/>
</dbReference>
<sequence length="263" mass="30545">MFHDPALERTTGCKGLIRERKWYGDDGMEHLLTIKEPRQSIPTFAETVALLMKPENQHVKFNVDVKVQNDPDRLFLLMHDIISVQPDWETKLAPRILLGLWHPRFVAFAKARLPYCRRSHIGVSTALARKYFWNDVEVFSMSFASLASADGSGFREECKAAGKRLMVWTVNKPEHMMEAVRWGVDVVITDVTQKWLELRGALQVDYDTMLSRYGRLFLWTTWQFYFPVTSSWERLTRMYLESAAGPFDHFVLPEPTTITSRIA</sequence>
<proteinExistence type="predicted"/>
<dbReference type="Pfam" id="PF03009">
    <property type="entry name" value="GDPD"/>
    <property type="match status" value="1"/>
</dbReference>
<dbReference type="PROSITE" id="PS51704">
    <property type="entry name" value="GP_PDE"/>
    <property type="match status" value="1"/>
</dbReference>
<dbReference type="InterPro" id="IPR017946">
    <property type="entry name" value="PLC-like_Pdiesterase_TIM-brl"/>
</dbReference>
<reference evidence="2 3" key="1">
    <citation type="submission" date="2014-04" db="EMBL/GenBank/DDBJ databases">
        <authorList>
            <consortium name="DOE Joint Genome Institute"/>
            <person name="Kuo A."/>
            <person name="Kohler A."/>
            <person name="Costa M.D."/>
            <person name="Nagy L.G."/>
            <person name="Floudas D."/>
            <person name="Copeland A."/>
            <person name="Barry K.W."/>
            <person name="Cichocki N."/>
            <person name="Veneault-Fourrey C."/>
            <person name="LaButti K."/>
            <person name="Lindquist E.A."/>
            <person name="Lipzen A."/>
            <person name="Lundell T."/>
            <person name="Morin E."/>
            <person name="Murat C."/>
            <person name="Sun H."/>
            <person name="Tunlid A."/>
            <person name="Henrissat B."/>
            <person name="Grigoriev I.V."/>
            <person name="Hibbett D.S."/>
            <person name="Martin F."/>
            <person name="Nordberg H.P."/>
            <person name="Cantor M.N."/>
            <person name="Hua S.X."/>
        </authorList>
    </citation>
    <scope>NUCLEOTIDE SEQUENCE [LARGE SCALE GENOMIC DNA]</scope>
    <source>
        <strain evidence="2 3">Marx 270</strain>
    </source>
</reference>
<reference evidence="3" key="2">
    <citation type="submission" date="2015-01" db="EMBL/GenBank/DDBJ databases">
        <title>Evolutionary Origins and Diversification of the Mycorrhizal Mutualists.</title>
        <authorList>
            <consortium name="DOE Joint Genome Institute"/>
            <consortium name="Mycorrhizal Genomics Consortium"/>
            <person name="Kohler A."/>
            <person name="Kuo A."/>
            <person name="Nagy L.G."/>
            <person name="Floudas D."/>
            <person name="Copeland A."/>
            <person name="Barry K.W."/>
            <person name="Cichocki N."/>
            <person name="Veneault-Fourrey C."/>
            <person name="LaButti K."/>
            <person name="Lindquist E.A."/>
            <person name="Lipzen A."/>
            <person name="Lundell T."/>
            <person name="Morin E."/>
            <person name="Murat C."/>
            <person name="Riley R."/>
            <person name="Ohm R."/>
            <person name="Sun H."/>
            <person name="Tunlid A."/>
            <person name="Henrissat B."/>
            <person name="Grigoriev I.V."/>
            <person name="Hibbett D.S."/>
            <person name="Martin F."/>
        </authorList>
    </citation>
    <scope>NUCLEOTIDE SEQUENCE [LARGE SCALE GENOMIC DNA]</scope>
    <source>
        <strain evidence="3">Marx 270</strain>
    </source>
</reference>
<dbReference type="GO" id="GO:0006629">
    <property type="term" value="P:lipid metabolic process"/>
    <property type="evidence" value="ECO:0007669"/>
    <property type="project" value="InterPro"/>
</dbReference>
<dbReference type="GO" id="GO:0008081">
    <property type="term" value="F:phosphoric diester hydrolase activity"/>
    <property type="evidence" value="ECO:0007669"/>
    <property type="project" value="InterPro"/>
</dbReference>
<gene>
    <name evidence="2" type="ORF">M404DRAFT_993531</name>
</gene>
<dbReference type="Gene3D" id="3.20.20.190">
    <property type="entry name" value="Phosphatidylinositol (PI) phosphodiesterase"/>
    <property type="match status" value="1"/>
</dbReference>
<name>A0A0C3PF87_PISTI</name>
<dbReference type="Proteomes" id="UP000054217">
    <property type="component" value="Unassembled WGS sequence"/>
</dbReference>
<evidence type="ECO:0000313" key="2">
    <source>
        <dbReference type="EMBL" id="KIO12540.1"/>
    </source>
</evidence>
<dbReference type="OrthoDB" id="1058301at2759"/>
<dbReference type="PANTHER" id="PTHR43805:SF1">
    <property type="entry name" value="GP-PDE DOMAIN-CONTAINING PROTEIN"/>
    <property type="match status" value="1"/>
</dbReference>
<dbReference type="EMBL" id="KN831947">
    <property type="protein sequence ID" value="KIO12540.1"/>
    <property type="molecule type" value="Genomic_DNA"/>
</dbReference>
<dbReference type="HOGENOM" id="CLU_030006_1_0_1"/>